<name>A0A9P9JB10_9HYPO</name>
<accession>A0A9P9JB10</accession>
<sequence>MPHLRGVDVSIVTHPSGKKLPEFPHSPAPSVRILPQTTCTSGSYESELASHVDSPSNHQANSLVSVYIPSAPGSQFRIHYSVNCMFPEPPCYVYFKIFLNGRNITSWGVDPVVQASGSVTRALFEPDDRWHYEDDGVIHRRQGIEARCLYFLPASSGTSVADDGGLIEVQVFRSKGRKRRVPLLAQHRGRESYGIVSPSGGLLDSPEDAYYYSWHLIDPKECPFASFRFHYRSWRNLQQLSLVPALAIPEQPDADKILLEPRNGASLSSHDIYRGCSVSALAVEGNTWRESPPENLIEGLLDSLPLLAPMDQ</sequence>
<evidence type="ECO:0000313" key="2">
    <source>
        <dbReference type="Proteomes" id="UP000738349"/>
    </source>
</evidence>
<dbReference type="AlphaFoldDB" id="A0A9P9JB10"/>
<keyword evidence="2" id="KW-1185">Reference proteome</keyword>
<proteinExistence type="predicted"/>
<organism evidence="1 2">
    <name type="scientific">Dactylonectria macrodidyma</name>
    <dbReference type="NCBI Taxonomy" id="307937"/>
    <lineage>
        <taxon>Eukaryota</taxon>
        <taxon>Fungi</taxon>
        <taxon>Dikarya</taxon>
        <taxon>Ascomycota</taxon>
        <taxon>Pezizomycotina</taxon>
        <taxon>Sordariomycetes</taxon>
        <taxon>Hypocreomycetidae</taxon>
        <taxon>Hypocreales</taxon>
        <taxon>Nectriaceae</taxon>
        <taxon>Dactylonectria</taxon>
    </lineage>
</organism>
<dbReference type="OrthoDB" id="436496at2759"/>
<gene>
    <name evidence="1" type="ORF">EDB81DRAFT_855491</name>
</gene>
<evidence type="ECO:0000313" key="1">
    <source>
        <dbReference type="EMBL" id="KAH7152995.1"/>
    </source>
</evidence>
<protein>
    <submittedName>
        <fullName evidence="1">Uncharacterized protein</fullName>
    </submittedName>
</protein>
<dbReference type="EMBL" id="JAGMUV010000006">
    <property type="protein sequence ID" value="KAH7152995.1"/>
    <property type="molecule type" value="Genomic_DNA"/>
</dbReference>
<dbReference type="Proteomes" id="UP000738349">
    <property type="component" value="Unassembled WGS sequence"/>
</dbReference>
<comment type="caution">
    <text evidence="1">The sequence shown here is derived from an EMBL/GenBank/DDBJ whole genome shotgun (WGS) entry which is preliminary data.</text>
</comment>
<reference evidence="1" key="1">
    <citation type="journal article" date="2021" name="Nat. Commun.">
        <title>Genetic determinants of endophytism in the Arabidopsis root mycobiome.</title>
        <authorList>
            <person name="Mesny F."/>
            <person name="Miyauchi S."/>
            <person name="Thiergart T."/>
            <person name="Pickel B."/>
            <person name="Atanasova L."/>
            <person name="Karlsson M."/>
            <person name="Huettel B."/>
            <person name="Barry K.W."/>
            <person name="Haridas S."/>
            <person name="Chen C."/>
            <person name="Bauer D."/>
            <person name="Andreopoulos W."/>
            <person name="Pangilinan J."/>
            <person name="LaButti K."/>
            <person name="Riley R."/>
            <person name="Lipzen A."/>
            <person name="Clum A."/>
            <person name="Drula E."/>
            <person name="Henrissat B."/>
            <person name="Kohler A."/>
            <person name="Grigoriev I.V."/>
            <person name="Martin F.M."/>
            <person name="Hacquard S."/>
        </authorList>
    </citation>
    <scope>NUCLEOTIDE SEQUENCE</scope>
    <source>
        <strain evidence="1">MPI-CAGE-AT-0147</strain>
    </source>
</reference>